<keyword evidence="2" id="KW-1185">Reference proteome</keyword>
<name>A0A0C3D0E3_HEBCY</name>
<proteinExistence type="predicted"/>
<evidence type="ECO:0000313" key="2">
    <source>
        <dbReference type="Proteomes" id="UP000053424"/>
    </source>
</evidence>
<gene>
    <name evidence="1" type="ORF">M413DRAFT_439021</name>
</gene>
<dbReference type="AlphaFoldDB" id="A0A0C3D0E3"/>
<dbReference type="Proteomes" id="UP000053424">
    <property type="component" value="Unassembled WGS sequence"/>
</dbReference>
<accession>A0A0C3D0E3</accession>
<sequence>MICPSLCIHPWSLTFLNWLDELRFSVGVALESKRCFRYCSTNSPESASSTFLRSQVLFVFLRQRLDATSKPSTPL</sequence>
<reference evidence="1 2" key="1">
    <citation type="submission" date="2014-04" db="EMBL/GenBank/DDBJ databases">
        <authorList>
            <consortium name="DOE Joint Genome Institute"/>
            <person name="Kuo A."/>
            <person name="Gay G."/>
            <person name="Dore J."/>
            <person name="Kohler A."/>
            <person name="Nagy L.G."/>
            <person name="Floudas D."/>
            <person name="Copeland A."/>
            <person name="Barry K.W."/>
            <person name="Cichocki N."/>
            <person name="Veneault-Fourrey C."/>
            <person name="LaButti K."/>
            <person name="Lindquist E.A."/>
            <person name="Lipzen A."/>
            <person name="Lundell T."/>
            <person name="Morin E."/>
            <person name="Murat C."/>
            <person name="Sun H."/>
            <person name="Tunlid A."/>
            <person name="Henrissat B."/>
            <person name="Grigoriev I.V."/>
            <person name="Hibbett D.S."/>
            <person name="Martin F."/>
            <person name="Nordberg H.P."/>
            <person name="Cantor M.N."/>
            <person name="Hua S.X."/>
        </authorList>
    </citation>
    <scope>NUCLEOTIDE SEQUENCE [LARGE SCALE GENOMIC DNA]</scope>
    <source>
        <strain evidence="2">h7</strain>
    </source>
</reference>
<dbReference type="EMBL" id="KN831768">
    <property type="protein sequence ID" value="KIM49889.1"/>
    <property type="molecule type" value="Genomic_DNA"/>
</dbReference>
<protein>
    <submittedName>
        <fullName evidence="1">Uncharacterized protein</fullName>
    </submittedName>
</protein>
<evidence type="ECO:0000313" key="1">
    <source>
        <dbReference type="EMBL" id="KIM49889.1"/>
    </source>
</evidence>
<organism evidence="1 2">
    <name type="scientific">Hebeloma cylindrosporum</name>
    <dbReference type="NCBI Taxonomy" id="76867"/>
    <lineage>
        <taxon>Eukaryota</taxon>
        <taxon>Fungi</taxon>
        <taxon>Dikarya</taxon>
        <taxon>Basidiomycota</taxon>
        <taxon>Agaricomycotina</taxon>
        <taxon>Agaricomycetes</taxon>
        <taxon>Agaricomycetidae</taxon>
        <taxon>Agaricales</taxon>
        <taxon>Agaricineae</taxon>
        <taxon>Hymenogastraceae</taxon>
        <taxon>Hebeloma</taxon>
    </lineage>
</organism>
<reference evidence="2" key="2">
    <citation type="submission" date="2015-01" db="EMBL/GenBank/DDBJ databases">
        <title>Evolutionary Origins and Diversification of the Mycorrhizal Mutualists.</title>
        <authorList>
            <consortium name="DOE Joint Genome Institute"/>
            <consortium name="Mycorrhizal Genomics Consortium"/>
            <person name="Kohler A."/>
            <person name="Kuo A."/>
            <person name="Nagy L.G."/>
            <person name="Floudas D."/>
            <person name="Copeland A."/>
            <person name="Barry K.W."/>
            <person name="Cichocki N."/>
            <person name="Veneault-Fourrey C."/>
            <person name="LaButti K."/>
            <person name="Lindquist E.A."/>
            <person name="Lipzen A."/>
            <person name="Lundell T."/>
            <person name="Morin E."/>
            <person name="Murat C."/>
            <person name="Riley R."/>
            <person name="Ohm R."/>
            <person name="Sun H."/>
            <person name="Tunlid A."/>
            <person name="Henrissat B."/>
            <person name="Grigoriev I.V."/>
            <person name="Hibbett D.S."/>
            <person name="Martin F."/>
        </authorList>
    </citation>
    <scope>NUCLEOTIDE SEQUENCE [LARGE SCALE GENOMIC DNA]</scope>
    <source>
        <strain evidence="2">h7</strain>
    </source>
</reference>
<dbReference type="HOGENOM" id="CLU_2671325_0_0_1"/>